<evidence type="ECO:0000313" key="2">
    <source>
        <dbReference type="EMBL" id="KFM82233.1"/>
    </source>
</evidence>
<feature type="compositionally biased region" description="Polar residues" evidence="1">
    <location>
        <begin position="655"/>
        <end position="666"/>
    </location>
</feature>
<reference evidence="2 3" key="1">
    <citation type="submission" date="2013-11" db="EMBL/GenBank/DDBJ databases">
        <title>Genome sequencing of Stegodyphus mimosarum.</title>
        <authorList>
            <person name="Bechsgaard J."/>
        </authorList>
    </citation>
    <scope>NUCLEOTIDE SEQUENCE [LARGE SCALE GENOMIC DNA]</scope>
</reference>
<dbReference type="STRING" id="407821.A0A087UXZ4"/>
<proteinExistence type="predicted"/>
<dbReference type="EMBL" id="KK122208">
    <property type="protein sequence ID" value="KFM82233.1"/>
    <property type="molecule type" value="Genomic_DNA"/>
</dbReference>
<accession>A0A087UXZ4</accession>
<keyword evidence="3" id="KW-1185">Reference proteome</keyword>
<protein>
    <submittedName>
        <fullName evidence="2">Uncharacterized protein</fullName>
    </submittedName>
</protein>
<name>A0A087UXZ4_STEMI</name>
<feature type="compositionally biased region" description="Low complexity" evidence="1">
    <location>
        <begin position="589"/>
        <end position="604"/>
    </location>
</feature>
<feature type="compositionally biased region" description="Low complexity" evidence="1">
    <location>
        <begin position="632"/>
        <end position="648"/>
    </location>
</feature>
<dbReference type="Proteomes" id="UP000054359">
    <property type="component" value="Unassembled WGS sequence"/>
</dbReference>
<feature type="compositionally biased region" description="Low complexity" evidence="1">
    <location>
        <begin position="667"/>
        <end position="683"/>
    </location>
</feature>
<dbReference type="OrthoDB" id="6428946at2759"/>
<feature type="compositionally biased region" description="Polar residues" evidence="1">
    <location>
        <begin position="1087"/>
        <end position="1099"/>
    </location>
</feature>
<feature type="compositionally biased region" description="Polar residues" evidence="1">
    <location>
        <begin position="931"/>
        <end position="943"/>
    </location>
</feature>
<feature type="compositionally biased region" description="Polar residues" evidence="1">
    <location>
        <begin position="511"/>
        <end position="522"/>
    </location>
</feature>
<organism evidence="2 3">
    <name type="scientific">Stegodyphus mimosarum</name>
    <name type="common">African social velvet spider</name>
    <dbReference type="NCBI Taxonomy" id="407821"/>
    <lineage>
        <taxon>Eukaryota</taxon>
        <taxon>Metazoa</taxon>
        <taxon>Ecdysozoa</taxon>
        <taxon>Arthropoda</taxon>
        <taxon>Chelicerata</taxon>
        <taxon>Arachnida</taxon>
        <taxon>Araneae</taxon>
        <taxon>Araneomorphae</taxon>
        <taxon>Entelegynae</taxon>
        <taxon>Eresoidea</taxon>
        <taxon>Eresidae</taxon>
        <taxon>Stegodyphus</taxon>
    </lineage>
</organism>
<sequence length="1259" mass="133395">MQSSRTDQRIALMSPSSQHLLPRMQDSINHNLVNNLGATGNGHFSLETAQESGYQLNLPLGLRAGNAYRGGIRSQGHYGVGGSQPQISTDFQKYPTGQPDLNVGFPGQLASGLPRSSQPGVTQPGIQVPRHQLITPSGQMPPISQFPTGGIFQPGISQTAHRSVDVRRGVPGLIKPDDGRLTIPGQVPAYQPGIIPQAQRPFEADYRIGGTGSLGSTEEHIRGIQREITSLEAPGRQVTDREYGFGAQLPGIQVSNGRPGLTQTPQLRYPEKPQVVDESLPEQKVASHPSFTPESYHKVQIPSGYSPAVLPVRPPSPPLTSKTQAPPTVPQVLPDLLPSRSHEPGRRITDGYISPGSSWAMPSSIPGGLPHAGRELPDRGIRGTIPGQIGDFPQYYTRDDTFRSAPTSLAIPGRYRELTGVIPGDSRFAPSVVPSHIPTDARSWPPGYQKPTISDSRVPPDYVSSRLPYDSAGGYQISSRGAGMYPGTFQQTSDTAISRPDSADRLVGEDTASSQTQVQTGYEGTAAEASSAGRYRGLASQTQVQGGYSGNGSFSAQAQSGFTGGVTQSQVRGGRQGGLSGSSAQVERVGSAQSQVQVGQPSGATSSSAQGRFSGGTTQVQAQSGRTGGSAGAQAQSSGLSSSQVQVNVGGGEATQESGFQGTVSASTHGGYSSGQSQTQLQGGFDSGRTYVATAQGGFDSNLLFQGSVPQPGSIPSFPVRVGGIEGLAVPGFVSRQRESTVNDTLASISRPLEPGISRPSEIHTSRTPGAGQVGTQQGLLPPSEMFPYLPGYVPRGGTRDSYLPGRTSETDRFGVLSRPGIPVGGSSSDSIPSHLTSLQKPGLLQPAIPMTDSRQLGYLPGGIQQPTHVPSFARPEYESRISRPTSQLPTSLQPGYKLEQRPFHIPRQTQTELQPHLMQPLPPLPLQPTSKTDITQIQSRPSLSGPRPISSLPDGIQTSYPPRGIDSGGILTPGYLPDGYLPGQVPYPSHLPGMMQPGQILPPGYLPGMLQPGQILPPGYLPSVSHVDKDFQPPMQPSLLLPDFHRQPRPDLREPAGVQPGISQIPEPQISPPKPLDTDIPARQPGISQIPSLITEPQISPPKPLETYIPARLPGISQMPSLITEPQISPPKPLDADLSARPQPKRTIALPAPPTRRTIVRPSQTPGVPEPDATEEGRCCETLKNLRRRCCDRRTGTQNGSSCCSSKAGNGRPDIDIDDDFGGVSAEEPCKIVKAICYIVYKPVGKARVCKPTNTNGC</sequence>
<dbReference type="AlphaFoldDB" id="A0A087UXZ4"/>
<feature type="compositionally biased region" description="Polar residues" evidence="1">
    <location>
        <begin position="605"/>
        <end position="620"/>
    </location>
</feature>
<feature type="compositionally biased region" description="Basic and acidic residues" evidence="1">
    <location>
        <begin position="1044"/>
        <end position="1055"/>
    </location>
</feature>
<feature type="region of interest" description="Disordered" evidence="1">
    <location>
        <begin position="1042"/>
        <end position="1110"/>
    </location>
</feature>
<feature type="region of interest" description="Disordered" evidence="1">
    <location>
        <begin position="751"/>
        <end position="782"/>
    </location>
</feature>
<feature type="compositionally biased region" description="Low complexity" evidence="1">
    <location>
        <begin position="1060"/>
        <end position="1069"/>
    </location>
</feature>
<gene>
    <name evidence="2" type="ORF">X975_10811</name>
</gene>
<feature type="region of interest" description="Disordered" evidence="1">
    <location>
        <begin position="931"/>
        <end position="957"/>
    </location>
</feature>
<dbReference type="OMA" id="GFLHPIQ"/>
<evidence type="ECO:0000256" key="1">
    <source>
        <dbReference type="SAM" id="MobiDB-lite"/>
    </source>
</evidence>
<evidence type="ECO:0000313" key="3">
    <source>
        <dbReference type="Proteomes" id="UP000054359"/>
    </source>
</evidence>
<feature type="non-terminal residue" evidence="2">
    <location>
        <position position="1259"/>
    </location>
</feature>
<feature type="region of interest" description="Disordered" evidence="1">
    <location>
        <begin position="437"/>
        <end position="462"/>
    </location>
</feature>
<feature type="region of interest" description="Disordered" evidence="1">
    <location>
        <begin position="505"/>
        <end position="533"/>
    </location>
</feature>
<feature type="region of interest" description="Disordered" evidence="1">
    <location>
        <begin position="559"/>
        <end position="683"/>
    </location>
</feature>